<dbReference type="PANTHER" id="PTHR30329">
    <property type="entry name" value="STATOR ELEMENT OF FLAGELLAR MOTOR COMPLEX"/>
    <property type="match status" value="1"/>
</dbReference>
<dbReference type="Gene3D" id="3.30.1330.60">
    <property type="entry name" value="OmpA-like domain"/>
    <property type="match status" value="1"/>
</dbReference>
<reference evidence="3 4" key="1">
    <citation type="journal article" date="2018" name="Nat. Biotechnol.">
        <title>A standardized bacterial taxonomy based on genome phylogeny substantially revises the tree of life.</title>
        <authorList>
            <person name="Parks D.H."/>
            <person name="Chuvochina M."/>
            <person name="Waite D.W."/>
            <person name="Rinke C."/>
            <person name="Skarshewski A."/>
            <person name="Chaumeil P.A."/>
            <person name="Hugenholtz P."/>
        </authorList>
    </citation>
    <scope>NUCLEOTIDE SEQUENCE [LARGE SCALE GENOMIC DNA]</scope>
    <source>
        <strain evidence="3">UBA9956</strain>
    </source>
</reference>
<protein>
    <recommendedName>
        <fullName evidence="2">OmpA-like domain-containing protein</fullName>
    </recommendedName>
</protein>
<keyword evidence="1" id="KW-0472">Membrane</keyword>
<evidence type="ECO:0000313" key="4">
    <source>
        <dbReference type="Proteomes" id="UP000264062"/>
    </source>
</evidence>
<gene>
    <name evidence="3" type="ORF">DCW38_03170</name>
</gene>
<dbReference type="PROSITE" id="PS51123">
    <property type="entry name" value="OMPA_2"/>
    <property type="match status" value="1"/>
</dbReference>
<dbReference type="Pfam" id="PF00691">
    <property type="entry name" value="OmpA"/>
    <property type="match status" value="1"/>
</dbReference>
<evidence type="ECO:0000256" key="1">
    <source>
        <dbReference type="PROSITE-ProRule" id="PRU00473"/>
    </source>
</evidence>
<organism evidence="3 4">
    <name type="scientific">candidate division WOR-3 bacterium</name>
    <dbReference type="NCBI Taxonomy" id="2052148"/>
    <lineage>
        <taxon>Bacteria</taxon>
        <taxon>Bacteria division WOR-3</taxon>
    </lineage>
</organism>
<dbReference type="InterPro" id="IPR050330">
    <property type="entry name" value="Bact_OuterMem_StrucFunc"/>
</dbReference>
<dbReference type="CDD" id="cd07185">
    <property type="entry name" value="OmpA_C-like"/>
    <property type="match status" value="1"/>
</dbReference>
<dbReference type="SUPFAM" id="SSF103088">
    <property type="entry name" value="OmpA-like"/>
    <property type="match status" value="1"/>
</dbReference>
<feature type="domain" description="OmpA-like" evidence="2">
    <location>
        <begin position="82"/>
        <end position="207"/>
    </location>
</feature>
<sequence>MMRVLAVLLLVVIIAMSIYGVYYYYQKYKPALDKYQELVNENKTLAEYISKLRTEQMKKDSVLSILATSQAEIDTQYIFDNISGARITLETENLFEPGGYLLNKKGRGLLKKTAEVLLKMSDVEIVIEGHTDNQKIGPSIVKQIPSNWELSALRAINVMKYLRDSLNIEEKRMYVAAYGETRPIADNSTEEGRKKNRRIELFLKSSSFNKIIEDTLH</sequence>
<dbReference type="InterPro" id="IPR036737">
    <property type="entry name" value="OmpA-like_sf"/>
</dbReference>
<dbReference type="PANTHER" id="PTHR30329:SF21">
    <property type="entry name" value="LIPOPROTEIN YIAD-RELATED"/>
    <property type="match status" value="1"/>
</dbReference>
<name>A0A350H9E8_UNCW3</name>
<proteinExistence type="predicted"/>
<dbReference type="Proteomes" id="UP000264062">
    <property type="component" value="Unassembled WGS sequence"/>
</dbReference>
<comment type="caution">
    <text evidence="3">The sequence shown here is derived from an EMBL/GenBank/DDBJ whole genome shotgun (WGS) entry which is preliminary data.</text>
</comment>
<accession>A0A350H9E8</accession>
<dbReference type="InterPro" id="IPR006665">
    <property type="entry name" value="OmpA-like"/>
</dbReference>
<dbReference type="GO" id="GO:0016020">
    <property type="term" value="C:membrane"/>
    <property type="evidence" value="ECO:0007669"/>
    <property type="project" value="UniProtKB-UniRule"/>
</dbReference>
<evidence type="ECO:0000313" key="3">
    <source>
        <dbReference type="EMBL" id="HAV92164.1"/>
    </source>
</evidence>
<dbReference type="AlphaFoldDB" id="A0A350H9E8"/>
<dbReference type="EMBL" id="DMZY01000094">
    <property type="protein sequence ID" value="HAV92164.1"/>
    <property type="molecule type" value="Genomic_DNA"/>
</dbReference>
<evidence type="ECO:0000259" key="2">
    <source>
        <dbReference type="PROSITE" id="PS51123"/>
    </source>
</evidence>